<dbReference type="InterPro" id="IPR011053">
    <property type="entry name" value="Single_hybrid_motif"/>
</dbReference>
<dbReference type="Proteomes" id="UP000809349">
    <property type="component" value="Unassembled WGS sequence"/>
</dbReference>
<feature type="modified residue" description="N6-lipoyllysine" evidence="3">
    <location>
        <position position="64"/>
    </location>
</feature>
<dbReference type="PROSITE" id="PS00189">
    <property type="entry name" value="LIPOYL"/>
    <property type="match status" value="1"/>
</dbReference>
<keyword evidence="2 3" id="KW-0450">Lipoyl</keyword>
<dbReference type="InterPro" id="IPR003016">
    <property type="entry name" value="2-oxoA_DH_lipoyl-BS"/>
</dbReference>
<proteinExistence type="inferred from homology"/>
<reference evidence="5 6" key="1">
    <citation type="submission" date="2021-08" db="EMBL/GenBank/DDBJ databases">
        <title>Massilia sp. R798.</title>
        <authorList>
            <person name="Baek J.H."/>
            <person name="Jung H.S."/>
            <person name="Kim K.R."/>
            <person name="Jeon C.O."/>
        </authorList>
    </citation>
    <scope>NUCLEOTIDE SEQUENCE [LARGE SCALE GENOMIC DNA]</scope>
    <source>
        <strain evidence="5 6">R798</strain>
    </source>
</reference>
<evidence type="ECO:0000259" key="4">
    <source>
        <dbReference type="PROSITE" id="PS50968"/>
    </source>
</evidence>
<evidence type="ECO:0000256" key="1">
    <source>
        <dbReference type="ARBA" id="ARBA00009249"/>
    </source>
</evidence>
<comment type="caution">
    <text evidence="5">The sequence shown here is derived from an EMBL/GenBank/DDBJ whole genome shotgun (WGS) entry which is preliminary data.</text>
</comment>
<evidence type="ECO:0000256" key="3">
    <source>
        <dbReference type="HAMAP-Rule" id="MF_00272"/>
    </source>
</evidence>
<evidence type="ECO:0000313" key="6">
    <source>
        <dbReference type="Proteomes" id="UP000809349"/>
    </source>
</evidence>
<gene>
    <name evidence="3 5" type="primary">gcvH</name>
    <name evidence="5" type="ORF">I4X03_019090</name>
</gene>
<dbReference type="CDD" id="cd06848">
    <property type="entry name" value="GCS_H"/>
    <property type="match status" value="1"/>
</dbReference>
<sequence>MNIPADLKYTESHEWVRAEADGTVTVGITEFAQDALGDIVFVELPKVGKSLNAGEDAAVVESVKAASDIYAPVSGEIVAVNDAVTDAPDSINQDAYSAWLFKMKPSDASQIGGLLDAAGYGKATAE</sequence>
<dbReference type="InterPro" id="IPR002930">
    <property type="entry name" value="GCV_H"/>
</dbReference>
<accession>A0ABS7STV6</accession>
<dbReference type="InterPro" id="IPR000089">
    <property type="entry name" value="Biotin_lipoyl"/>
</dbReference>
<evidence type="ECO:0000313" key="5">
    <source>
        <dbReference type="EMBL" id="MBZ2209379.1"/>
    </source>
</evidence>
<feature type="domain" description="Lipoyl-binding" evidence="4">
    <location>
        <begin position="23"/>
        <end position="104"/>
    </location>
</feature>
<dbReference type="NCBIfam" id="TIGR00527">
    <property type="entry name" value="gcvH"/>
    <property type="match status" value="1"/>
</dbReference>
<dbReference type="InterPro" id="IPR033753">
    <property type="entry name" value="GCV_H/Fam206"/>
</dbReference>
<dbReference type="RefSeq" id="WP_223469848.1">
    <property type="nucleotide sequence ID" value="NZ_JAFBIL020000008.1"/>
</dbReference>
<organism evidence="5 6">
    <name type="scientific">Massilia soli</name>
    <dbReference type="NCBI Taxonomy" id="2792854"/>
    <lineage>
        <taxon>Bacteria</taxon>
        <taxon>Pseudomonadati</taxon>
        <taxon>Pseudomonadota</taxon>
        <taxon>Betaproteobacteria</taxon>
        <taxon>Burkholderiales</taxon>
        <taxon>Oxalobacteraceae</taxon>
        <taxon>Telluria group</taxon>
        <taxon>Massilia</taxon>
    </lineage>
</organism>
<dbReference type="HAMAP" id="MF_00272">
    <property type="entry name" value="GcvH"/>
    <property type="match status" value="1"/>
</dbReference>
<comment type="function">
    <text evidence="3">The glycine cleavage system catalyzes the degradation of glycine. The H protein shuttles the methylamine group of glycine from the P protein to the T protein.</text>
</comment>
<dbReference type="PANTHER" id="PTHR11715:SF3">
    <property type="entry name" value="GLYCINE CLEAVAGE SYSTEM H PROTEIN-RELATED"/>
    <property type="match status" value="1"/>
</dbReference>
<protein>
    <recommendedName>
        <fullName evidence="3">Glycine cleavage system H protein</fullName>
    </recommendedName>
</protein>
<comment type="similarity">
    <text evidence="1 3">Belongs to the GcvH family.</text>
</comment>
<dbReference type="Pfam" id="PF01597">
    <property type="entry name" value="GCV_H"/>
    <property type="match status" value="1"/>
</dbReference>
<comment type="cofactor">
    <cofactor evidence="3">
        <name>(R)-lipoate</name>
        <dbReference type="ChEBI" id="CHEBI:83088"/>
    </cofactor>
    <text evidence="3">Binds 1 lipoyl cofactor covalently.</text>
</comment>
<dbReference type="PROSITE" id="PS50968">
    <property type="entry name" value="BIOTINYL_LIPOYL"/>
    <property type="match status" value="1"/>
</dbReference>
<evidence type="ECO:0000256" key="2">
    <source>
        <dbReference type="ARBA" id="ARBA00022823"/>
    </source>
</evidence>
<dbReference type="NCBIfam" id="NF002270">
    <property type="entry name" value="PRK01202.1"/>
    <property type="match status" value="1"/>
</dbReference>
<dbReference type="Gene3D" id="2.40.50.100">
    <property type="match status" value="1"/>
</dbReference>
<dbReference type="InterPro" id="IPR017453">
    <property type="entry name" value="GCV_H_sub"/>
</dbReference>
<name>A0ABS7STV6_9BURK</name>
<dbReference type="EMBL" id="JAFBIL020000008">
    <property type="protein sequence ID" value="MBZ2209379.1"/>
    <property type="molecule type" value="Genomic_DNA"/>
</dbReference>
<comment type="subunit">
    <text evidence="3">The glycine cleavage system is composed of four proteins: P, T, L and H.</text>
</comment>
<keyword evidence="6" id="KW-1185">Reference proteome</keyword>
<dbReference type="SUPFAM" id="SSF51230">
    <property type="entry name" value="Single hybrid motif"/>
    <property type="match status" value="1"/>
</dbReference>
<dbReference type="PANTHER" id="PTHR11715">
    <property type="entry name" value="GLYCINE CLEAVAGE SYSTEM H PROTEIN"/>
    <property type="match status" value="1"/>
</dbReference>